<evidence type="ECO:0000313" key="4">
    <source>
        <dbReference type="EMBL" id="MBB2995000.1"/>
    </source>
</evidence>
<evidence type="ECO:0000256" key="1">
    <source>
        <dbReference type="ARBA" id="ARBA00022801"/>
    </source>
</evidence>
<dbReference type="AlphaFoldDB" id="A0A839QGH8"/>
<feature type="signal peptide" evidence="2">
    <location>
        <begin position="1"/>
        <end position="17"/>
    </location>
</feature>
<dbReference type="Gene3D" id="3.40.50.1820">
    <property type="entry name" value="alpha/beta hydrolase"/>
    <property type="match status" value="1"/>
</dbReference>
<keyword evidence="2" id="KW-0732">Signal</keyword>
<feature type="domain" description="BD-FAE-like" evidence="3">
    <location>
        <begin position="67"/>
        <end position="280"/>
    </location>
</feature>
<protein>
    <submittedName>
        <fullName evidence="4">Acetyl esterase/lipase</fullName>
    </submittedName>
</protein>
<dbReference type="Pfam" id="PF20434">
    <property type="entry name" value="BD-FAE"/>
    <property type="match status" value="1"/>
</dbReference>
<keyword evidence="5" id="KW-1185">Reference proteome</keyword>
<dbReference type="InterPro" id="IPR050300">
    <property type="entry name" value="GDXG_lipolytic_enzyme"/>
</dbReference>
<gene>
    <name evidence="4" type="ORF">E9229_001191</name>
</gene>
<organism evidence="4 5">
    <name type="scientific">Paeniglutamicibacter cryotolerans</name>
    <dbReference type="NCBI Taxonomy" id="670079"/>
    <lineage>
        <taxon>Bacteria</taxon>
        <taxon>Bacillati</taxon>
        <taxon>Actinomycetota</taxon>
        <taxon>Actinomycetes</taxon>
        <taxon>Micrococcales</taxon>
        <taxon>Micrococcaceae</taxon>
        <taxon>Paeniglutamicibacter</taxon>
    </lineage>
</organism>
<dbReference type="PANTHER" id="PTHR48081:SF13">
    <property type="entry name" value="ALPHA_BETA HYDROLASE"/>
    <property type="match status" value="1"/>
</dbReference>
<dbReference type="Proteomes" id="UP000523000">
    <property type="component" value="Unassembled WGS sequence"/>
</dbReference>
<dbReference type="PANTHER" id="PTHR48081">
    <property type="entry name" value="AB HYDROLASE SUPERFAMILY PROTEIN C4A8.06C"/>
    <property type="match status" value="1"/>
</dbReference>
<name>A0A839QGH8_9MICC</name>
<keyword evidence="1" id="KW-0378">Hydrolase</keyword>
<feature type="chain" id="PRO_5032799887" evidence="2">
    <location>
        <begin position="18"/>
        <end position="322"/>
    </location>
</feature>
<dbReference type="SUPFAM" id="SSF53474">
    <property type="entry name" value="alpha/beta-Hydrolases"/>
    <property type="match status" value="1"/>
</dbReference>
<dbReference type="InterPro" id="IPR029058">
    <property type="entry name" value="AB_hydrolase_fold"/>
</dbReference>
<evidence type="ECO:0000259" key="3">
    <source>
        <dbReference type="Pfam" id="PF20434"/>
    </source>
</evidence>
<evidence type="ECO:0000256" key="2">
    <source>
        <dbReference type="SAM" id="SignalP"/>
    </source>
</evidence>
<dbReference type="GO" id="GO:0016787">
    <property type="term" value="F:hydrolase activity"/>
    <property type="evidence" value="ECO:0007669"/>
    <property type="project" value="UniProtKB-KW"/>
</dbReference>
<dbReference type="InterPro" id="IPR049492">
    <property type="entry name" value="BD-FAE-like_dom"/>
</dbReference>
<proteinExistence type="predicted"/>
<accession>A0A839QGH8</accession>
<sequence length="322" mass="33317">MALALSLPLSASALATASELPAGIQCPDTSAKASLPCGRTPVRSFTDIVYSSPGIGAAGRFDLEFDLLVPDSPGPKPLVVYLPGGGFLYANRTAALPRRTYLAEAGFVVASVKYRTVTDGASYLEGVRDVKAAIRYLRAHAAELSIDPERVAVWGESAGGYMAAMAGTTGGVERFEAGGNLDQDSSVDAVIDVYGTSDLPRVAADFDAATRAVKGAAGSPHALWLFGPGSTKALAEDPAAAAAASPLTYASAGDPPFLMFHGAKDKTVSPSQTRILQDALLAAGVPSTRYVLPNAGHGSPKAAWNSTVLMDTMIRFLREKLG</sequence>
<dbReference type="EMBL" id="JACHVS010000001">
    <property type="protein sequence ID" value="MBB2995000.1"/>
    <property type="molecule type" value="Genomic_DNA"/>
</dbReference>
<evidence type="ECO:0000313" key="5">
    <source>
        <dbReference type="Proteomes" id="UP000523000"/>
    </source>
</evidence>
<reference evidence="4 5" key="1">
    <citation type="submission" date="2020-08" db="EMBL/GenBank/DDBJ databases">
        <title>Sequencing the genomes of 1000 actinobacteria strains.</title>
        <authorList>
            <person name="Klenk H.-P."/>
        </authorList>
    </citation>
    <scope>NUCLEOTIDE SEQUENCE [LARGE SCALE GENOMIC DNA]</scope>
    <source>
        <strain evidence="4 5">DSM 22826</strain>
    </source>
</reference>
<comment type="caution">
    <text evidence="4">The sequence shown here is derived from an EMBL/GenBank/DDBJ whole genome shotgun (WGS) entry which is preliminary data.</text>
</comment>